<dbReference type="Proteomes" id="UP000780875">
    <property type="component" value="Unassembled WGS sequence"/>
</dbReference>
<evidence type="ECO:0000256" key="1">
    <source>
        <dbReference type="SAM" id="Phobius"/>
    </source>
</evidence>
<keyword evidence="3" id="KW-1185">Reference proteome</keyword>
<keyword evidence="1" id="KW-0812">Transmembrane</keyword>
<organism evidence="2 3">
    <name type="scientific">Nocardioides mangrovi</name>
    <dbReference type="NCBI Taxonomy" id="2874580"/>
    <lineage>
        <taxon>Bacteria</taxon>
        <taxon>Bacillati</taxon>
        <taxon>Actinomycetota</taxon>
        <taxon>Actinomycetes</taxon>
        <taxon>Propionibacteriales</taxon>
        <taxon>Nocardioidaceae</taxon>
        <taxon>Nocardioides</taxon>
    </lineage>
</organism>
<name>A0ABS7U7U5_9ACTN</name>
<feature type="transmembrane region" description="Helical" evidence="1">
    <location>
        <begin position="6"/>
        <end position="28"/>
    </location>
</feature>
<keyword evidence="1" id="KW-1133">Transmembrane helix</keyword>
<comment type="caution">
    <text evidence="2">The sequence shown here is derived from an EMBL/GenBank/DDBJ whole genome shotgun (WGS) entry which is preliminary data.</text>
</comment>
<proteinExistence type="predicted"/>
<accession>A0ABS7U7U5</accession>
<gene>
    <name evidence="2" type="ORF">K8U61_02040</name>
</gene>
<dbReference type="RefSeq" id="WP_224121296.1">
    <property type="nucleotide sequence ID" value="NZ_JAIQZJ010000001.1"/>
</dbReference>
<keyword evidence="1" id="KW-0472">Membrane</keyword>
<evidence type="ECO:0000313" key="3">
    <source>
        <dbReference type="Proteomes" id="UP000780875"/>
    </source>
</evidence>
<evidence type="ECO:0000313" key="2">
    <source>
        <dbReference type="EMBL" id="MBZ5736927.1"/>
    </source>
</evidence>
<protein>
    <submittedName>
        <fullName evidence="2">Uncharacterized protein</fullName>
    </submittedName>
</protein>
<reference evidence="2 3" key="1">
    <citation type="submission" date="2021-09" db="EMBL/GenBank/DDBJ databases">
        <title>Whole genome sequence of Nocardioides sp. GBK3QG-3.</title>
        <authorList>
            <person name="Tuo L."/>
        </authorList>
    </citation>
    <scope>NUCLEOTIDE SEQUENCE [LARGE SCALE GENOMIC DNA]</scope>
    <source>
        <strain evidence="2 3">GBK3QG-3</strain>
    </source>
</reference>
<dbReference type="EMBL" id="JAIQZJ010000001">
    <property type="protein sequence ID" value="MBZ5736927.1"/>
    <property type="molecule type" value="Genomic_DNA"/>
</dbReference>
<sequence>MSAQAWALVGVALGAVLGGGAQIVANLVQDKAARKKRQKEVWHAAYSALMSSVMDVITATEHLRSDFHSGLKVTTEHQQRMLGAQQRLMVADADVRLVAPRDTAEAARAVVLHLGASMNNLSDRAKDEATHVDQIEAFVALAKRDLDVDK</sequence>